<dbReference type="RefSeq" id="WP_135585447.1">
    <property type="nucleotide sequence ID" value="NZ_RQGO01000012.1"/>
</dbReference>
<dbReference type="InterPro" id="IPR036737">
    <property type="entry name" value="OmpA-like_sf"/>
</dbReference>
<dbReference type="OrthoDB" id="329053at2"/>
<dbReference type="EMBL" id="RQGP01000023">
    <property type="protein sequence ID" value="TGL88786.1"/>
    <property type="molecule type" value="Genomic_DNA"/>
</dbReference>
<feature type="domain" description="OmpA-like" evidence="1">
    <location>
        <begin position="154"/>
        <end position="229"/>
    </location>
</feature>
<evidence type="ECO:0000259" key="1">
    <source>
        <dbReference type="Pfam" id="PF00691"/>
    </source>
</evidence>
<dbReference type="SUPFAM" id="SSF103088">
    <property type="entry name" value="OmpA-like"/>
    <property type="match status" value="1"/>
</dbReference>
<name>A0A4Z1A465_9LEPT</name>
<organism evidence="2 3">
    <name type="scientific">Leptospira congkakensis</name>
    <dbReference type="NCBI Taxonomy" id="2484932"/>
    <lineage>
        <taxon>Bacteria</taxon>
        <taxon>Pseudomonadati</taxon>
        <taxon>Spirochaetota</taxon>
        <taxon>Spirochaetia</taxon>
        <taxon>Leptospirales</taxon>
        <taxon>Leptospiraceae</taxon>
        <taxon>Leptospira</taxon>
    </lineage>
</organism>
<dbReference type="PROSITE" id="PS51257">
    <property type="entry name" value="PROKAR_LIPOPROTEIN"/>
    <property type="match status" value="1"/>
</dbReference>
<accession>A0A4Z1A465</accession>
<gene>
    <name evidence="2" type="ORF">EHQ69_15185</name>
</gene>
<protein>
    <submittedName>
        <fullName evidence="2">Cell envelope biogenesis protein OmpA</fullName>
    </submittedName>
</protein>
<dbReference type="AlphaFoldDB" id="A0A4Z1A465"/>
<dbReference type="Gene3D" id="3.30.1330.60">
    <property type="entry name" value="OmpA-like domain"/>
    <property type="match status" value="1"/>
</dbReference>
<dbReference type="InterPro" id="IPR006665">
    <property type="entry name" value="OmpA-like"/>
</dbReference>
<evidence type="ECO:0000313" key="3">
    <source>
        <dbReference type="Proteomes" id="UP000298263"/>
    </source>
</evidence>
<dbReference type="Pfam" id="PF00691">
    <property type="entry name" value="OmpA"/>
    <property type="match status" value="1"/>
</dbReference>
<sequence length="257" mass="29482">MVFRNQNLKKLIFAFSFAGSFFVSCTSLGIPLESKRHLPVSLQSGCEIRSEERTYRVLFLLPIYSHGLDTNSKSNLNQTNLFVLESKSYAKPWDIVFTALGFLLSFNSSTEIKVYCPQSVVFEFLKNEPLADVSNSKLAHWKAEGQTSPLQMVYFIPDDYQITEESKTKLTTLAREILKSEEPYKVILVGKSHTTGDLAYQVRLVKRRFDEVRQVLNKESIDEKRIRTFISDRDLPSSVKENTSDSQSLIQIFLIKE</sequence>
<dbReference type="Proteomes" id="UP000298263">
    <property type="component" value="Unassembled WGS sequence"/>
</dbReference>
<keyword evidence="3" id="KW-1185">Reference proteome</keyword>
<reference evidence="2" key="1">
    <citation type="journal article" date="2019" name="PLoS Negl. Trop. Dis.">
        <title>Revisiting the worldwide diversity of Leptospira species in the environment.</title>
        <authorList>
            <person name="Vincent A.T."/>
            <person name="Schiettekatte O."/>
            <person name="Bourhy P."/>
            <person name="Veyrier F.J."/>
            <person name="Picardeau M."/>
        </authorList>
    </citation>
    <scope>NUCLEOTIDE SEQUENCE [LARGE SCALE GENOMIC DNA]</scope>
    <source>
        <strain evidence="2">201702422</strain>
    </source>
</reference>
<comment type="caution">
    <text evidence="2">The sequence shown here is derived from an EMBL/GenBank/DDBJ whole genome shotgun (WGS) entry which is preliminary data.</text>
</comment>
<proteinExistence type="predicted"/>
<evidence type="ECO:0000313" key="2">
    <source>
        <dbReference type="EMBL" id="TGL88786.1"/>
    </source>
</evidence>